<feature type="transmembrane region" description="Helical" evidence="6">
    <location>
        <begin position="165"/>
        <end position="193"/>
    </location>
</feature>
<dbReference type="STRING" id="1561998.A0A1I7U9N6"/>
<dbReference type="GO" id="GO:0004888">
    <property type="term" value="F:transmembrane signaling receptor activity"/>
    <property type="evidence" value="ECO:0007669"/>
    <property type="project" value="InterPro"/>
</dbReference>
<name>A0A1I7U9N6_9PELO</name>
<feature type="transmembrane region" description="Helical" evidence="6">
    <location>
        <begin position="214"/>
        <end position="234"/>
    </location>
</feature>
<evidence type="ECO:0000256" key="4">
    <source>
        <dbReference type="ARBA" id="ARBA00022989"/>
    </source>
</evidence>
<accession>A0A1I7U9N6</accession>
<evidence type="ECO:0000256" key="1">
    <source>
        <dbReference type="ARBA" id="ARBA00004141"/>
    </source>
</evidence>
<keyword evidence="3 6" id="KW-0812">Transmembrane</keyword>
<reference evidence="8" key="1">
    <citation type="submission" date="2016-11" db="UniProtKB">
        <authorList>
            <consortium name="WormBaseParasite"/>
        </authorList>
    </citation>
    <scope>IDENTIFICATION</scope>
</reference>
<dbReference type="AlphaFoldDB" id="A0A1I7U9N6"/>
<comment type="subcellular location">
    <subcellularLocation>
        <location evidence="1">Membrane</location>
        <topology evidence="1">Multi-pass membrane protein</topology>
    </subcellularLocation>
</comment>
<feature type="transmembrane region" description="Helical" evidence="6">
    <location>
        <begin position="123"/>
        <end position="145"/>
    </location>
</feature>
<evidence type="ECO:0000256" key="3">
    <source>
        <dbReference type="ARBA" id="ARBA00022692"/>
    </source>
</evidence>
<organism evidence="7 8">
    <name type="scientific">Caenorhabditis tropicalis</name>
    <dbReference type="NCBI Taxonomy" id="1561998"/>
    <lineage>
        <taxon>Eukaryota</taxon>
        <taxon>Metazoa</taxon>
        <taxon>Ecdysozoa</taxon>
        <taxon>Nematoda</taxon>
        <taxon>Chromadorea</taxon>
        <taxon>Rhabditida</taxon>
        <taxon>Rhabditina</taxon>
        <taxon>Rhabditomorpha</taxon>
        <taxon>Rhabditoidea</taxon>
        <taxon>Rhabditidae</taxon>
        <taxon>Peloderinae</taxon>
        <taxon>Caenorhabditis</taxon>
    </lineage>
</organism>
<keyword evidence="5 6" id="KW-0472">Membrane</keyword>
<evidence type="ECO:0000313" key="8">
    <source>
        <dbReference type="WBParaSite" id="Csp11.Scaffold629.g16277.t2"/>
    </source>
</evidence>
<evidence type="ECO:0000256" key="2">
    <source>
        <dbReference type="ARBA" id="ARBA00005692"/>
    </source>
</evidence>
<comment type="similarity">
    <text evidence="2 6">Belongs to the nematode receptor-like protein srg family.</text>
</comment>
<feature type="transmembrane region" description="Helical" evidence="6">
    <location>
        <begin position="7"/>
        <end position="26"/>
    </location>
</feature>
<dbReference type="PANTHER" id="PTHR31114">
    <property type="entry name" value="SERPENTINE RECEPTOR CLASS GAMMA"/>
    <property type="match status" value="1"/>
</dbReference>
<dbReference type="Pfam" id="PF02118">
    <property type="entry name" value="Srg"/>
    <property type="match status" value="1"/>
</dbReference>
<dbReference type="WBParaSite" id="Csp11.Scaffold629.g16277.t2">
    <property type="protein sequence ID" value="Csp11.Scaffold629.g16277.t2"/>
    <property type="gene ID" value="Csp11.Scaffold629.g16277"/>
</dbReference>
<sequence length="269" mass="31339">MDTIMKIWLFYGILSAILMVTLLILLNTNKLFVHSFYRIISMDILLNLLCWINTWPNRIVYRMDTADFVLFIYENAHFLLDFSTILGVAFFHIQSLSAIMICVHRLTTACFENANRFWSRWYILIYTLIVIFSCTASALMKFPSALYDYETGAFVEGVLPHETGILYGMIILAFTFLYFFTIVIVGVVTIYQVRKRLGQHAEQQKELLRRMSKIAIVNNCVYMTFSISYIMLFLDSNVRMVLKDSVVPRTFSRIYNVRVSNSNAMQNTS</sequence>
<dbReference type="GO" id="GO:0016020">
    <property type="term" value="C:membrane"/>
    <property type="evidence" value="ECO:0007669"/>
    <property type="project" value="UniProtKB-SubCell"/>
</dbReference>
<comment type="caution">
    <text evidence="6">Lacks conserved residue(s) required for the propagation of feature annotation.</text>
</comment>
<proteinExistence type="inferred from homology"/>
<feature type="transmembrane region" description="Helical" evidence="6">
    <location>
        <begin position="82"/>
        <end position="103"/>
    </location>
</feature>
<dbReference type="Proteomes" id="UP000095282">
    <property type="component" value="Unplaced"/>
</dbReference>
<evidence type="ECO:0000256" key="6">
    <source>
        <dbReference type="RuleBase" id="RU280813"/>
    </source>
</evidence>
<evidence type="ECO:0000256" key="5">
    <source>
        <dbReference type="ARBA" id="ARBA00023136"/>
    </source>
</evidence>
<keyword evidence="4 6" id="KW-1133">Transmembrane helix</keyword>
<protein>
    <recommendedName>
        <fullName evidence="6">Serpentine receptor class gamma</fullName>
    </recommendedName>
</protein>
<dbReference type="InterPro" id="IPR000609">
    <property type="entry name" value="7TM_GPCR_serpentine_rcpt_Srg"/>
</dbReference>
<dbReference type="PANTHER" id="PTHR31114:SF4">
    <property type="entry name" value="SERPENTINE RECEPTOR CLASS GAMMA-RELATED"/>
    <property type="match status" value="1"/>
</dbReference>
<evidence type="ECO:0000313" key="7">
    <source>
        <dbReference type="Proteomes" id="UP000095282"/>
    </source>
</evidence>
<dbReference type="GO" id="GO:0007606">
    <property type="term" value="P:sensory perception of chemical stimulus"/>
    <property type="evidence" value="ECO:0007669"/>
    <property type="project" value="UniProtKB-UniRule"/>
</dbReference>
<keyword evidence="7" id="KW-1185">Reference proteome</keyword>
<dbReference type="InterPro" id="IPR052880">
    <property type="entry name" value="NRL-Serpentine_Class_Gamma"/>
</dbReference>